<dbReference type="InterPro" id="IPR058248">
    <property type="entry name" value="Lxx211020-like"/>
</dbReference>
<dbReference type="RefSeq" id="WP_237263868.1">
    <property type="nucleotide sequence ID" value="NZ_AP024202.1"/>
</dbReference>
<protein>
    <recommendedName>
        <fullName evidence="4">Copper chaperone PCu(A)C</fullName>
    </recommendedName>
</protein>
<dbReference type="Proteomes" id="UP001054820">
    <property type="component" value="Chromosome"/>
</dbReference>
<sequence>MKRLSLLAVAAGCVMSFQAMAATVAEMVEVSNPYVRMVPPNAPATAAFMELKNTGHSDHALVSAKAYINKVTELHTHIHDNGVMRMRQVQKIDLPAGQSTALKPGGFHIMLIGLNAPVEKDQSIKIDLTFDDGSTKTIEAKGRPLMPMKGMKMGMMGKQLSNGRNSNPMQLVMHANPAFPNLTGIAIKNAQELGLSDEQVGKLKAWTQKNGDEMKRLFQAVNMTEKELIQDTLAGMSKAELMAKFEKTLAMRKQIAETKIDCRDNMKKVLTAEQFDKLASIYPMM</sequence>
<dbReference type="InterPro" id="IPR007410">
    <property type="entry name" value="LpqE-like"/>
</dbReference>
<dbReference type="PANTHER" id="PTHR36302">
    <property type="entry name" value="BLR7088 PROTEIN"/>
    <property type="match status" value="1"/>
</dbReference>
<dbReference type="PANTHER" id="PTHR36302:SF1">
    <property type="entry name" value="COPPER CHAPERONE PCU(A)C"/>
    <property type="match status" value="1"/>
</dbReference>
<dbReference type="InterPro" id="IPR036182">
    <property type="entry name" value="PCuAC_sf"/>
</dbReference>
<feature type="chain" id="PRO_5046529731" description="Copper chaperone PCu(A)C" evidence="1">
    <location>
        <begin position="22"/>
        <end position="285"/>
    </location>
</feature>
<evidence type="ECO:0000313" key="3">
    <source>
        <dbReference type="Proteomes" id="UP001054820"/>
    </source>
</evidence>
<evidence type="ECO:0008006" key="4">
    <source>
        <dbReference type="Google" id="ProtNLM"/>
    </source>
</evidence>
<dbReference type="Gene3D" id="2.60.40.1890">
    <property type="entry name" value="PCu(A)C copper chaperone"/>
    <property type="match status" value="1"/>
</dbReference>
<dbReference type="Gene3D" id="1.20.120.1490">
    <property type="match status" value="1"/>
</dbReference>
<gene>
    <name evidence="2" type="ORF">THMIRHAM_08220</name>
</gene>
<accession>A0ABM7MCG4</accession>
<organism evidence="2 3">
    <name type="scientific">Thiomicrorhabdus immobilis</name>
    <dbReference type="NCBI Taxonomy" id="2791037"/>
    <lineage>
        <taxon>Bacteria</taxon>
        <taxon>Pseudomonadati</taxon>
        <taxon>Pseudomonadota</taxon>
        <taxon>Gammaproteobacteria</taxon>
        <taxon>Thiotrichales</taxon>
        <taxon>Piscirickettsiaceae</taxon>
        <taxon>Thiomicrorhabdus</taxon>
    </lineage>
</organism>
<name>A0ABM7MCG4_9GAMM</name>
<keyword evidence="1" id="KW-0732">Signal</keyword>
<keyword evidence="3" id="KW-1185">Reference proteome</keyword>
<proteinExistence type="predicted"/>
<evidence type="ECO:0000313" key="2">
    <source>
        <dbReference type="EMBL" id="BCN93037.1"/>
    </source>
</evidence>
<dbReference type="EMBL" id="AP024202">
    <property type="protein sequence ID" value="BCN93037.1"/>
    <property type="molecule type" value="Genomic_DNA"/>
</dbReference>
<dbReference type="Pfam" id="PF04314">
    <property type="entry name" value="PCuAC"/>
    <property type="match status" value="1"/>
</dbReference>
<reference evidence="2" key="1">
    <citation type="journal article" date="2022" name="Arch. Microbiol.">
        <title>Thiomicrorhabdus immobilis sp. nov., a mesophilic sulfur-oxidizing bacterium isolated from sediment of a brackish lake in northern Japan.</title>
        <authorList>
            <person name="Kojima H."/>
            <person name="Mochizuki J."/>
            <person name="Kanda M."/>
            <person name="Watanabe T."/>
            <person name="Fukui M."/>
        </authorList>
    </citation>
    <scope>NUCLEOTIDE SEQUENCE</scope>
    <source>
        <strain evidence="2">Am19</strain>
    </source>
</reference>
<dbReference type="SUPFAM" id="SSF110087">
    <property type="entry name" value="DR1885-like metal-binding protein"/>
    <property type="match status" value="1"/>
</dbReference>
<evidence type="ECO:0000256" key="1">
    <source>
        <dbReference type="SAM" id="SignalP"/>
    </source>
</evidence>
<feature type="signal peptide" evidence="1">
    <location>
        <begin position="1"/>
        <end position="21"/>
    </location>
</feature>